<reference evidence="1 2" key="1">
    <citation type="submission" date="2023-06" db="EMBL/GenBank/DDBJ databases">
        <title>Genome sequence of Methanimicrococcus sp. At1.</title>
        <authorList>
            <person name="Protasov E."/>
            <person name="Platt K."/>
            <person name="Poehlein A."/>
            <person name="Daniel R."/>
            <person name="Brune A."/>
        </authorList>
    </citation>
    <scope>NUCLEOTIDE SEQUENCE [LARGE SCALE GENOMIC DNA]</scope>
    <source>
        <strain evidence="1 2">At1</strain>
    </source>
</reference>
<accession>A0ABU3VR04</accession>
<dbReference type="EMBL" id="JAWDKC010000022">
    <property type="protein sequence ID" value="MDV0445734.1"/>
    <property type="molecule type" value="Genomic_DNA"/>
</dbReference>
<evidence type="ECO:0000313" key="2">
    <source>
        <dbReference type="Proteomes" id="UP001272052"/>
    </source>
</evidence>
<sequence>MNIKYLLGSFLILLVAASAITPALGAGNVQNHSNAKFMTLSISDDEQSKGMFGVGNVHFEHFELSDEEGRTITIGAHFDGLEDVKFVKVSLSEYDPDEMKLLDEMNAEEREAYFLARYKEHLDIEVEAGNLTQEEADQMYAERETGENVHVSLFASSSNLTVLTEEELEALKNMTEDEKEAFFLEQFKQSLSEAVASGSLTQEDADQMLEARESGTFSGFVACSDGGAISVKMRAPLSEEELSALQDMTADDKKDFFLSQIKANLDADVAAGRLTQEEADEIYAHHQSGSEGYTKSRMFHTTASFRTNEAVIAE</sequence>
<keyword evidence="2" id="KW-1185">Reference proteome</keyword>
<proteinExistence type="predicted"/>
<organism evidence="1 2">
    <name type="scientific">Methanimicrococcus hacksteinii</name>
    <dbReference type="NCBI Taxonomy" id="3028293"/>
    <lineage>
        <taxon>Archaea</taxon>
        <taxon>Methanobacteriati</taxon>
        <taxon>Methanobacteriota</taxon>
        <taxon>Stenosarchaea group</taxon>
        <taxon>Methanomicrobia</taxon>
        <taxon>Methanosarcinales</taxon>
        <taxon>Methanosarcinaceae</taxon>
        <taxon>Methanimicrococcus</taxon>
    </lineage>
</organism>
<gene>
    <name evidence="1" type="ORF">MmiAt1_13280</name>
</gene>
<evidence type="ECO:0000313" key="1">
    <source>
        <dbReference type="EMBL" id="MDV0445734.1"/>
    </source>
</evidence>
<name>A0ABU3VR04_9EURY</name>
<comment type="caution">
    <text evidence="1">The sequence shown here is derived from an EMBL/GenBank/DDBJ whole genome shotgun (WGS) entry which is preliminary data.</text>
</comment>
<dbReference type="RefSeq" id="WP_318786162.1">
    <property type="nucleotide sequence ID" value="NZ_JAWDKC010000022.1"/>
</dbReference>
<protein>
    <submittedName>
        <fullName evidence="1">Uncharacterized protein</fullName>
    </submittedName>
</protein>
<dbReference type="Proteomes" id="UP001272052">
    <property type="component" value="Unassembled WGS sequence"/>
</dbReference>